<dbReference type="GO" id="GO:0008757">
    <property type="term" value="F:S-adenosylmethionine-dependent methyltransferase activity"/>
    <property type="evidence" value="ECO:0007669"/>
    <property type="project" value="InterPro"/>
</dbReference>
<dbReference type="SUPFAM" id="SSF53335">
    <property type="entry name" value="S-adenosyl-L-methionine-dependent methyltransferases"/>
    <property type="match status" value="1"/>
</dbReference>
<reference evidence="4 5" key="1">
    <citation type="journal article" date="2020" name="Front. Microbiol.">
        <title>Single-cell genomics of novel Actinobacteria with the Wood-Ljungdahl pathway discovered in a serpentinizing system.</title>
        <authorList>
            <person name="Merino N."/>
            <person name="Kawai M."/>
            <person name="Boyd E.S."/>
            <person name="Colman D.R."/>
            <person name="McGlynn S.E."/>
            <person name="Nealson K.H."/>
            <person name="Kurokawa K."/>
            <person name="Hongoh Y."/>
        </authorList>
    </citation>
    <scope>NUCLEOTIDE SEQUENCE [LARGE SCALE GENOMIC DNA]</scope>
    <source>
        <strain evidence="2 4">S44</strain>
        <strain evidence="3 5">S47</strain>
    </source>
</reference>
<gene>
    <name evidence="2" type="ORF">HKBW3S44_01397</name>
    <name evidence="3" type="ORF">HKBW3S47_01675</name>
</gene>
<dbReference type="InterPro" id="IPR029063">
    <property type="entry name" value="SAM-dependent_MTases_sf"/>
</dbReference>
<protein>
    <recommendedName>
        <fullName evidence="1">Methyltransferase type 11 domain-containing protein</fullName>
    </recommendedName>
</protein>
<dbReference type="InterPro" id="IPR013216">
    <property type="entry name" value="Methyltransf_11"/>
</dbReference>
<accession>A0A6V8PZR0</accession>
<evidence type="ECO:0000259" key="1">
    <source>
        <dbReference type="Pfam" id="PF08241"/>
    </source>
</evidence>
<feature type="domain" description="Methyltransferase type 11" evidence="1">
    <location>
        <begin position="36"/>
        <end position="92"/>
    </location>
</feature>
<organism evidence="2 4">
    <name type="scientific">Candidatus Hakubella thermalkaliphila</name>
    <dbReference type="NCBI Taxonomy" id="2754717"/>
    <lineage>
        <taxon>Bacteria</taxon>
        <taxon>Bacillati</taxon>
        <taxon>Actinomycetota</taxon>
        <taxon>Actinomycetota incertae sedis</taxon>
        <taxon>Candidatus Hakubellales</taxon>
        <taxon>Candidatus Hakubellaceae</taxon>
        <taxon>Candidatus Hakubella</taxon>
    </lineage>
</organism>
<dbReference type="Gene3D" id="3.40.50.150">
    <property type="entry name" value="Vaccinia Virus protein VP39"/>
    <property type="match status" value="1"/>
</dbReference>
<dbReference type="EMBL" id="BLSD01000119">
    <property type="protein sequence ID" value="GFP39978.1"/>
    <property type="molecule type" value="Genomic_DNA"/>
</dbReference>
<dbReference type="Proteomes" id="UP000561271">
    <property type="component" value="Unassembled WGS sequence"/>
</dbReference>
<dbReference type="Pfam" id="PF08241">
    <property type="entry name" value="Methyltransf_11"/>
    <property type="match status" value="1"/>
</dbReference>
<evidence type="ECO:0000313" key="3">
    <source>
        <dbReference type="EMBL" id="GFP39978.1"/>
    </source>
</evidence>
<dbReference type="EMBL" id="BLSC01000145">
    <property type="protein sequence ID" value="GFP37720.1"/>
    <property type="molecule type" value="Genomic_DNA"/>
</dbReference>
<evidence type="ECO:0000313" key="2">
    <source>
        <dbReference type="EMBL" id="GFP37720.1"/>
    </source>
</evidence>
<sequence length="108" mass="12387">MQHFLDRILSKVRLIFPFSYVRMVKRSLDKKGSSILDVGCGPGEAMKVFNPKRKFYTVGIDAYSPQLKQCQSTNSHDSLIFGDIRFLPFKEGVQKLRAFCPRWGITPT</sequence>
<evidence type="ECO:0000313" key="5">
    <source>
        <dbReference type="Proteomes" id="UP000569018"/>
    </source>
</evidence>
<evidence type="ECO:0000313" key="4">
    <source>
        <dbReference type="Proteomes" id="UP000561271"/>
    </source>
</evidence>
<name>A0A6V8PZR0_9ACTN</name>
<dbReference type="AlphaFoldDB" id="A0A6V8PZR0"/>
<dbReference type="Proteomes" id="UP000569018">
    <property type="component" value="Unassembled WGS sequence"/>
</dbReference>
<proteinExistence type="predicted"/>
<comment type="caution">
    <text evidence="2">The sequence shown here is derived from an EMBL/GenBank/DDBJ whole genome shotgun (WGS) entry which is preliminary data.</text>
</comment>